<evidence type="ECO:0000256" key="2">
    <source>
        <dbReference type="ARBA" id="ARBA00022679"/>
    </source>
</evidence>
<dbReference type="Gene3D" id="3.40.630.30">
    <property type="match status" value="1"/>
</dbReference>
<dbReference type="SUPFAM" id="SSF55729">
    <property type="entry name" value="Acyl-CoA N-acyltransferases (Nat)"/>
    <property type="match status" value="1"/>
</dbReference>
<keyword evidence="1" id="KW-0056">Arginine metabolism</keyword>
<dbReference type="EMBL" id="CP036261">
    <property type="protein sequence ID" value="QDS89321.1"/>
    <property type="molecule type" value="Genomic_DNA"/>
</dbReference>
<dbReference type="GO" id="GO:0006527">
    <property type="term" value="P:L-arginine catabolic process"/>
    <property type="evidence" value="ECO:0007669"/>
    <property type="project" value="InterPro"/>
</dbReference>
<dbReference type="AlphaFoldDB" id="A0A517M368"/>
<keyword evidence="2 4" id="KW-0808">Transferase</keyword>
<dbReference type="RefSeq" id="WP_145346971.1">
    <property type="nucleotide sequence ID" value="NZ_CP036261.1"/>
</dbReference>
<dbReference type="GO" id="GO:0008791">
    <property type="term" value="F:arginine N-succinyltransferase activity"/>
    <property type="evidence" value="ECO:0007669"/>
    <property type="project" value="UniProtKB-EC"/>
</dbReference>
<dbReference type="KEGG" id="ruv:EC9_35200"/>
<evidence type="ECO:0000313" key="4">
    <source>
        <dbReference type="EMBL" id="QDS89321.1"/>
    </source>
</evidence>
<dbReference type="Proteomes" id="UP000319557">
    <property type="component" value="Chromosome"/>
</dbReference>
<sequence length="335" mass="37087">MEIVRAATLDDWEPLYDLIGRAGVGLTSLRLTKNQLHERLEWSHFAFTRKSERPGGEPYVFVMEDLASGSLVGTSCIFAKTGGYEPFYTYEIVSEPKSSVELDVSADVQSLHLQRIHDGPTEIGSLFLLPAFRGRGRGRLLSMARFSMIAQRPGRFAKEVIAEMRGVSDATGKSPFWEAIGRHFFHVDFPVADALSTVSKKFIDDLMPQHPIYLDLLPEEVREVIGQVHEQTQPAQAMLASEGFVSRGLVDIFDAGPILHSDRDSIHSVASCRNPRVRAGEVPSDAKRQIVTTSAARFRAVNSQVHWIDEGTVALPEATVRALQLSASDNVWTLG</sequence>
<keyword evidence="3 4" id="KW-0012">Acyltransferase</keyword>
<dbReference type="PANTHER" id="PTHR30420:SF1">
    <property type="entry name" value="ARGININE N-SUCCINYLTRANSFERASE"/>
    <property type="match status" value="1"/>
</dbReference>
<dbReference type="EC" id="2.3.1.109" evidence="4"/>
<protein>
    <submittedName>
        <fullName evidence="4">Arginine N-succinyltransferase subunit beta</fullName>
        <ecNumber evidence="4">2.3.1.109</ecNumber>
    </submittedName>
</protein>
<dbReference type="Pfam" id="PF04958">
    <property type="entry name" value="AstA"/>
    <property type="match status" value="1"/>
</dbReference>
<name>A0A517M368_9BACT</name>
<gene>
    <name evidence="4" type="primary">aruG</name>
    <name evidence="4" type="ORF">EC9_35200</name>
</gene>
<evidence type="ECO:0000256" key="3">
    <source>
        <dbReference type="ARBA" id="ARBA00023315"/>
    </source>
</evidence>
<accession>A0A517M368</accession>
<dbReference type="InterPro" id="IPR016181">
    <property type="entry name" value="Acyl_CoA_acyltransferase"/>
</dbReference>
<keyword evidence="5" id="KW-1185">Reference proteome</keyword>
<dbReference type="InterPro" id="IPR007041">
    <property type="entry name" value="Arg_succinylTrfase_AstA/AruG"/>
</dbReference>
<dbReference type="PANTHER" id="PTHR30420">
    <property type="entry name" value="N-SUCCINYLARGININE DIHYDROLASE"/>
    <property type="match status" value="1"/>
</dbReference>
<proteinExistence type="predicted"/>
<evidence type="ECO:0000313" key="5">
    <source>
        <dbReference type="Proteomes" id="UP000319557"/>
    </source>
</evidence>
<dbReference type="OrthoDB" id="21121at2"/>
<reference evidence="4 5" key="1">
    <citation type="submission" date="2019-02" db="EMBL/GenBank/DDBJ databases">
        <title>Deep-cultivation of Planctomycetes and their phenomic and genomic characterization uncovers novel biology.</title>
        <authorList>
            <person name="Wiegand S."/>
            <person name="Jogler M."/>
            <person name="Boedeker C."/>
            <person name="Pinto D."/>
            <person name="Vollmers J."/>
            <person name="Rivas-Marin E."/>
            <person name="Kohn T."/>
            <person name="Peeters S.H."/>
            <person name="Heuer A."/>
            <person name="Rast P."/>
            <person name="Oberbeckmann S."/>
            <person name="Bunk B."/>
            <person name="Jeske O."/>
            <person name="Meyerdierks A."/>
            <person name="Storesund J.E."/>
            <person name="Kallscheuer N."/>
            <person name="Luecker S."/>
            <person name="Lage O.M."/>
            <person name="Pohl T."/>
            <person name="Merkel B.J."/>
            <person name="Hornburger P."/>
            <person name="Mueller R.-W."/>
            <person name="Bruemmer F."/>
            <person name="Labrenz M."/>
            <person name="Spormann A.M."/>
            <person name="Op den Camp H."/>
            <person name="Overmann J."/>
            <person name="Amann R."/>
            <person name="Jetten M.S.M."/>
            <person name="Mascher T."/>
            <person name="Medema M.H."/>
            <person name="Devos D.P."/>
            <person name="Kaster A.-K."/>
            <person name="Ovreas L."/>
            <person name="Rohde M."/>
            <person name="Galperin M.Y."/>
            <person name="Jogler C."/>
        </authorList>
    </citation>
    <scope>NUCLEOTIDE SEQUENCE [LARGE SCALE GENOMIC DNA]</scope>
    <source>
        <strain evidence="4 5">EC9</strain>
    </source>
</reference>
<dbReference type="NCBIfam" id="TIGR03243">
    <property type="entry name" value="arg_catab_AOST"/>
    <property type="match status" value="1"/>
</dbReference>
<organism evidence="4 5">
    <name type="scientific">Rosistilla ulvae</name>
    <dbReference type="NCBI Taxonomy" id="1930277"/>
    <lineage>
        <taxon>Bacteria</taxon>
        <taxon>Pseudomonadati</taxon>
        <taxon>Planctomycetota</taxon>
        <taxon>Planctomycetia</taxon>
        <taxon>Pirellulales</taxon>
        <taxon>Pirellulaceae</taxon>
        <taxon>Rosistilla</taxon>
    </lineage>
</organism>
<evidence type="ECO:0000256" key="1">
    <source>
        <dbReference type="ARBA" id="ARBA00022503"/>
    </source>
</evidence>